<dbReference type="Proteomes" id="UP001279734">
    <property type="component" value="Unassembled WGS sequence"/>
</dbReference>
<dbReference type="EMBL" id="BSYO01000018">
    <property type="protein sequence ID" value="GMH18153.1"/>
    <property type="molecule type" value="Genomic_DNA"/>
</dbReference>
<evidence type="ECO:0000256" key="5">
    <source>
        <dbReference type="ARBA" id="ARBA00023098"/>
    </source>
</evidence>
<dbReference type="GO" id="GO:0016042">
    <property type="term" value="P:lipid catabolic process"/>
    <property type="evidence" value="ECO:0007669"/>
    <property type="project" value="UniProtKB-KW"/>
</dbReference>
<comment type="caution">
    <text evidence="8">The sequence shown here is derived from an EMBL/GenBank/DDBJ whole genome shotgun (WGS) entry which is preliminary data.</text>
</comment>
<evidence type="ECO:0000256" key="1">
    <source>
        <dbReference type="ARBA" id="ARBA00010701"/>
    </source>
</evidence>
<reference evidence="8" key="1">
    <citation type="submission" date="2023-05" db="EMBL/GenBank/DDBJ databases">
        <title>Nepenthes gracilis genome sequencing.</title>
        <authorList>
            <person name="Fukushima K."/>
        </authorList>
    </citation>
    <scope>NUCLEOTIDE SEQUENCE</scope>
    <source>
        <strain evidence="8">SING2019-196</strain>
    </source>
</reference>
<evidence type="ECO:0000256" key="4">
    <source>
        <dbReference type="ARBA" id="ARBA00022963"/>
    </source>
</evidence>
<evidence type="ECO:0000256" key="6">
    <source>
        <dbReference type="ARBA" id="ARBA00023180"/>
    </source>
</evidence>
<organism evidence="8 9">
    <name type="scientific">Nepenthes gracilis</name>
    <name type="common">Slender pitcher plant</name>
    <dbReference type="NCBI Taxonomy" id="150966"/>
    <lineage>
        <taxon>Eukaryota</taxon>
        <taxon>Viridiplantae</taxon>
        <taxon>Streptophyta</taxon>
        <taxon>Embryophyta</taxon>
        <taxon>Tracheophyta</taxon>
        <taxon>Spermatophyta</taxon>
        <taxon>Magnoliopsida</taxon>
        <taxon>eudicotyledons</taxon>
        <taxon>Gunneridae</taxon>
        <taxon>Pentapetalae</taxon>
        <taxon>Caryophyllales</taxon>
        <taxon>Nepenthaceae</taxon>
        <taxon>Nepenthes</taxon>
    </lineage>
</organism>
<comment type="similarity">
    <text evidence="1">Belongs to the AB hydrolase superfamily. Lipase family.</text>
</comment>
<gene>
    <name evidence="8" type="ORF">Nepgr_019994</name>
</gene>
<keyword evidence="2" id="KW-0732">Signal</keyword>
<dbReference type="InterPro" id="IPR006693">
    <property type="entry name" value="AB_hydrolase_lipase"/>
</dbReference>
<dbReference type="PANTHER" id="PTHR11005">
    <property type="entry name" value="LYSOSOMAL ACID LIPASE-RELATED"/>
    <property type="match status" value="1"/>
</dbReference>
<keyword evidence="5" id="KW-0443">Lipid metabolism</keyword>
<evidence type="ECO:0000256" key="3">
    <source>
        <dbReference type="ARBA" id="ARBA00022801"/>
    </source>
</evidence>
<accession>A0AAD3SUC0</accession>
<keyword evidence="9" id="KW-1185">Reference proteome</keyword>
<evidence type="ECO:0000256" key="2">
    <source>
        <dbReference type="ARBA" id="ARBA00022729"/>
    </source>
</evidence>
<dbReference type="Pfam" id="PF04083">
    <property type="entry name" value="Abhydro_lipase"/>
    <property type="match status" value="1"/>
</dbReference>
<feature type="domain" description="Partial AB-hydrolase lipase" evidence="7">
    <location>
        <begin position="148"/>
        <end position="206"/>
    </location>
</feature>
<dbReference type="InterPro" id="IPR029058">
    <property type="entry name" value="AB_hydrolase_fold"/>
</dbReference>
<evidence type="ECO:0000313" key="8">
    <source>
        <dbReference type="EMBL" id="GMH18153.1"/>
    </source>
</evidence>
<evidence type="ECO:0000313" key="9">
    <source>
        <dbReference type="Proteomes" id="UP001279734"/>
    </source>
</evidence>
<dbReference type="GO" id="GO:0016787">
    <property type="term" value="F:hydrolase activity"/>
    <property type="evidence" value="ECO:0007669"/>
    <property type="project" value="UniProtKB-KW"/>
</dbReference>
<sequence length="508" mass="56866">MDLLANSKNQLPSLSHEFCIMFQTPGQVITLTRRGEHGEHVKPTPAEHGPDPYDIHWGENSTLLIGPSDSSSRQIVPLASHLRIATTIGNCHIAAAQLFAEVVDMQVLTALVEVLVSLLSLFAYFSAGNCADNLYSRRPSQNTSLCGQLIRPSGYPCSEHTIQTKDGHLLALQRVHSASANLRVRPGSPVLLQHGLFMGGDAWFLNSEEQSLGFILSDHGFDVWVGNVRGTRWSHGHVSLSEKDKEYWDWSWEELALYDLAEMINYVYSTTNSKIYLVGHSQGTIMALAAFTQPNIVKMVEAAALLCPISYLEHVSAHFVLRMVSMHLDQMILTMGIHKLDFRSDVGAYIMDSICDGHLDCNNLLSSITGKNCCFNNSRVDFYLDIEPHPSSSKNLNHLFQMIRKGTFARYDYGIWKNLKKYGSLKPPAFDLTYVPKTLPIWMAYGGNDALADVMDVQHTLKELQCKPELLYVENYGHVDFLLSVQAKEDIYDHMIGFFKSFGNSSSL</sequence>
<evidence type="ECO:0000259" key="7">
    <source>
        <dbReference type="Pfam" id="PF04083"/>
    </source>
</evidence>
<keyword evidence="6" id="KW-0325">Glycoprotein</keyword>
<dbReference type="AlphaFoldDB" id="A0AAD3SUC0"/>
<dbReference type="Gene3D" id="3.40.50.1820">
    <property type="entry name" value="alpha/beta hydrolase"/>
    <property type="match status" value="1"/>
</dbReference>
<keyword evidence="4" id="KW-0442">Lipid degradation</keyword>
<name>A0AAD3SUC0_NEPGR</name>
<keyword evidence="3" id="KW-0378">Hydrolase</keyword>
<dbReference type="SUPFAM" id="SSF53474">
    <property type="entry name" value="alpha/beta-Hydrolases"/>
    <property type="match status" value="1"/>
</dbReference>
<proteinExistence type="inferred from homology"/>
<protein>
    <recommendedName>
        <fullName evidence="7">Partial AB-hydrolase lipase domain-containing protein</fullName>
    </recommendedName>
</protein>
<dbReference type="FunFam" id="3.40.50.1820:FF:000057">
    <property type="entry name" value="Lipase"/>
    <property type="match status" value="1"/>
</dbReference>